<evidence type="ECO:0000256" key="2">
    <source>
        <dbReference type="SAM" id="SignalP"/>
    </source>
</evidence>
<evidence type="ECO:0000313" key="3">
    <source>
        <dbReference type="EMBL" id="CBJ32870.1"/>
    </source>
</evidence>
<dbReference type="InterPro" id="IPR001646">
    <property type="entry name" value="5peptide_repeat"/>
</dbReference>
<dbReference type="InterPro" id="IPR044213">
    <property type="entry name" value="At2g44920-like"/>
</dbReference>
<dbReference type="PANTHER" id="PTHR47200">
    <property type="entry name" value="THYLAKOID LUMENAL 15 KDA PROTEIN 1, CHLOROPLASTIC"/>
    <property type="match status" value="1"/>
</dbReference>
<evidence type="ECO:0000256" key="1">
    <source>
        <dbReference type="SAM" id="MobiDB-lite"/>
    </source>
</evidence>
<sequence length="238" mass="24574">MKLLWCFFALLTSGGDSFVSPFVPAAVSSATTAGRGRSQPLDARARAAPPTPATRTAMSMSSEKRTGLGAAVASWTLAAVLVAGVPLLVNPSPAVAISGGGLDYAGLNLTGQDLSKGKYKSKDFSGSIAKEVNFSGSDLRGVRFFKADLKKADFTGANLGTASLEEADLEGTIMTNAVATGSYFGNNMNNVGDISGADFTDALIRKDVAKILCARPDAKGTNPTTGTDTRDSLLCDMF</sequence>
<evidence type="ECO:0000313" key="4">
    <source>
        <dbReference type="Proteomes" id="UP000002630"/>
    </source>
</evidence>
<reference evidence="3 4" key="1">
    <citation type="journal article" date="2010" name="Nature">
        <title>The Ectocarpus genome and the independent evolution of multicellularity in brown algae.</title>
        <authorList>
            <person name="Cock J.M."/>
            <person name="Sterck L."/>
            <person name="Rouze P."/>
            <person name="Scornet D."/>
            <person name="Allen A.E."/>
            <person name="Amoutzias G."/>
            <person name="Anthouard V."/>
            <person name="Artiguenave F."/>
            <person name="Aury J.M."/>
            <person name="Badger J.H."/>
            <person name="Beszteri B."/>
            <person name="Billiau K."/>
            <person name="Bonnet E."/>
            <person name="Bothwell J.H."/>
            <person name="Bowler C."/>
            <person name="Boyen C."/>
            <person name="Brownlee C."/>
            <person name="Carrano C.J."/>
            <person name="Charrier B."/>
            <person name="Cho G.Y."/>
            <person name="Coelho S.M."/>
            <person name="Collen J."/>
            <person name="Corre E."/>
            <person name="Da Silva C."/>
            <person name="Delage L."/>
            <person name="Delaroque N."/>
            <person name="Dittami S.M."/>
            <person name="Doulbeau S."/>
            <person name="Elias M."/>
            <person name="Farnham G."/>
            <person name="Gachon C.M."/>
            <person name="Gschloessl B."/>
            <person name="Heesch S."/>
            <person name="Jabbari K."/>
            <person name="Jubin C."/>
            <person name="Kawai H."/>
            <person name="Kimura K."/>
            <person name="Kloareg B."/>
            <person name="Kupper F.C."/>
            <person name="Lang D."/>
            <person name="Le Bail A."/>
            <person name="Leblanc C."/>
            <person name="Lerouge P."/>
            <person name="Lohr M."/>
            <person name="Lopez P.J."/>
            <person name="Martens C."/>
            <person name="Maumus F."/>
            <person name="Michel G."/>
            <person name="Miranda-Saavedra D."/>
            <person name="Morales J."/>
            <person name="Moreau H."/>
            <person name="Motomura T."/>
            <person name="Nagasato C."/>
            <person name="Napoli C.A."/>
            <person name="Nelson D.R."/>
            <person name="Nyvall-Collen P."/>
            <person name="Peters A.F."/>
            <person name="Pommier C."/>
            <person name="Potin P."/>
            <person name="Poulain J."/>
            <person name="Quesneville H."/>
            <person name="Read B."/>
            <person name="Rensing S.A."/>
            <person name="Ritter A."/>
            <person name="Rousvoal S."/>
            <person name="Samanta M."/>
            <person name="Samson G."/>
            <person name="Schroeder D.C."/>
            <person name="Segurens B."/>
            <person name="Strittmatter M."/>
            <person name="Tonon T."/>
            <person name="Tregear J.W."/>
            <person name="Valentin K."/>
            <person name="von Dassow P."/>
            <person name="Yamagishi T."/>
            <person name="Van de Peer Y."/>
            <person name="Wincker P."/>
        </authorList>
    </citation>
    <scope>NUCLEOTIDE SEQUENCE [LARGE SCALE GENOMIC DNA]</scope>
    <source>
        <strain evidence="4">Ec32 / CCAP1310/4</strain>
    </source>
</reference>
<gene>
    <name evidence="3" type="ORF">Esi_0383_0009</name>
</gene>
<feature type="chain" id="PRO_5003096026" evidence="2">
    <location>
        <begin position="18"/>
        <end position="238"/>
    </location>
</feature>
<feature type="signal peptide" evidence="2">
    <location>
        <begin position="1"/>
        <end position="17"/>
    </location>
</feature>
<dbReference type="Proteomes" id="UP000002630">
    <property type="component" value="Linkage Group LG11"/>
</dbReference>
<dbReference type="AlphaFoldDB" id="D7FZR3"/>
<protein>
    <submittedName>
        <fullName evidence="3">Pentapeptide repeat</fullName>
    </submittedName>
</protein>
<dbReference type="EMBL" id="FN648579">
    <property type="protein sequence ID" value="CBJ32870.1"/>
    <property type="molecule type" value="Genomic_DNA"/>
</dbReference>
<dbReference type="SUPFAM" id="SSF141571">
    <property type="entry name" value="Pentapeptide repeat-like"/>
    <property type="match status" value="1"/>
</dbReference>
<accession>D7FZR3</accession>
<dbReference type="InParanoid" id="D7FZR3"/>
<dbReference type="Pfam" id="PF00805">
    <property type="entry name" value="Pentapeptide"/>
    <property type="match status" value="1"/>
</dbReference>
<dbReference type="PANTHER" id="PTHR47200:SF2">
    <property type="entry name" value="THYLAKOID LUMENAL 15 KDA PROTEIN 1, CHLOROPLASTIC"/>
    <property type="match status" value="1"/>
</dbReference>
<name>D7FZR3_ECTSI</name>
<keyword evidence="2" id="KW-0732">Signal</keyword>
<feature type="region of interest" description="Disordered" evidence="1">
    <location>
        <begin position="33"/>
        <end position="62"/>
    </location>
</feature>
<dbReference type="Gene3D" id="2.160.20.80">
    <property type="entry name" value="E3 ubiquitin-protein ligase SopA"/>
    <property type="match status" value="1"/>
</dbReference>
<proteinExistence type="predicted"/>
<dbReference type="eggNOG" id="ENOG502S4CZ">
    <property type="taxonomic scope" value="Eukaryota"/>
</dbReference>
<keyword evidence="4" id="KW-1185">Reference proteome</keyword>
<dbReference type="EMBL" id="FN649736">
    <property type="protein sequence ID" value="CBJ32870.1"/>
    <property type="molecule type" value="Genomic_DNA"/>
</dbReference>
<organism evidence="3 4">
    <name type="scientific">Ectocarpus siliculosus</name>
    <name type="common">Brown alga</name>
    <name type="synonym">Conferva siliculosa</name>
    <dbReference type="NCBI Taxonomy" id="2880"/>
    <lineage>
        <taxon>Eukaryota</taxon>
        <taxon>Sar</taxon>
        <taxon>Stramenopiles</taxon>
        <taxon>Ochrophyta</taxon>
        <taxon>PX clade</taxon>
        <taxon>Phaeophyceae</taxon>
        <taxon>Ectocarpales</taxon>
        <taxon>Ectocarpaceae</taxon>
        <taxon>Ectocarpus</taxon>
    </lineage>
</organism>
<dbReference type="OrthoDB" id="9989223at2759"/>